<dbReference type="GO" id="GO:0005886">
    <property type="term" value="C:plasma membrane"/>
    <property type="evidence" value="ECO:0007669"/>
    <property type="project" value="TreeGrafter"/>
</dbReference>
<dbReference type="Proteomes" id="UP000604475">
    <property type="component" value="Unassembled WGS sequence"/>
</dbReference>
<sequence>MAIAISEEHRELARTTRAFLASNEARAANRALLESDRGRSERDNGSSALVEAPQVTAEPLPTFWKAFADLGLLGVHLPEEHGGGGAGLPELVVVVEELGRAAAPGPFVPTVAAAAVLAAAGDADQRARLLPGLAAGETTAAVGLGGELTLSESGTLSGDGGVVLGGALASLFALVVGDDVVVVPAGAPGLTVEVPRALDPARRSARLWFDGVVPAEVLPGARLAAQAVTRTVFAAEAVGGALEAVETATGYAKVREQFGRPIGTFQAVKHHLANMFVAAELATAAVWDAARAAQASGDEFALAAASAAALALPAFADNASLSIQVHGGIGYTWEHDAHLLLRRATTLVAVLSPDAAAAEVTRLGAAGVGRAATLDLPAEIEAQRAGIRAFAQEVAALPEKEQLERLIDTGYVQPHWPRPWGLEASAGLQLVIDQEFAAAGVKPPSYGITGWNILTLVQHGTADQIDRYVRKALTKEEVWCQLFSEPAAGSDAAGIRTRAEKVDGGWVVNGQKVWTSLAQYCQRGLATVRTDPAAPKHAGVTMMVIDMSHPGVDVRPLRQTTGDSGFNEVFLTDVFVPDADVLGEPNQGWKVARATLGNERVSIGGGVAGAFPSGDVLELYRTRGAAFPAAAERVGHHVAEGLALAQLNLRRAVRAVAGGEPGPEGNVTKLALAEHVGSQAALNLAFGGPDVAFLEGPGALAARSALAWRGMTIAGGTSEITRNQIAERILGLPRDPLLK</sequence>
<evidence type="ECO:0000256" key="5">
    <source>
        <dbReference type="ARBA" id="ARBA00023002"/>
    </source>
</evidence>
<dbReference type="InterPro" id="IPR009100">
    <property type="entry name" value="AcylCoA_DH/oxidase_NM_dom_sf"/>
</dbReference>
<evidence type="ECO:0000259" key="8">
    <source>
        <dbReference type="Pfam" id="PF02771"/>
    </source>
</evidence>
<evidence type="ECO:0000256" key="2">
    <source>
        <dbReference type="ARBA" id="ARBA00009347"/>
    </source>
</evidence>
<comment type="caution">
    <text evidence="9">The sequence shown here is derived from an EMBL/GenBank/DDBJ whole genome shotgun (WGS) entry which is preliminary data.</text>
</comment>
<feature type="domain" description="Acyl-CoA dehydrogenase/oxidase N-terminal" evidence="8">
    <location>
        <begin position="61"/>
        <end position="137"/>
    </location>
</feature>
<dbReference type="InterPro" id="IPR046373">
    <property type="entry name" value="Acyl-CoA_Oxase/DH_mid-dom_sf"/>
</dbReference>
<evidence type="ECO:0000259" key="6">
    <source>
        <dbReference type="Pfam" id="PF00441"/>
    </source>
</evidence>
<dbReference type="Pfam" id="PF02770">
    <property type="entry name" value="Acyl-CoA_dh_M"/>
    <property type="match status" value="1"/>
</dbReference>
<feature type="domain" description="Acyl-CoA dehydrogenase/oxidase C-terminal" evidence="6">
    <location>
        <begin position="586"/>
        <end position="730"/>
    </location>
</feature>
<keyword evidence="3" id="KW-0285">Flavoprotein</keyword>
<dbReference type="Pfam" id="PF02771">
    <property type="entry name" value="Acyl-CoA_dh_N"/>
    <property type="match status" value="1"/>
</dbReference>
<dbReference type="FunFam" id="2.40.110.10:FF:000011">
    <property type="entry name" value="Acyl-CoA dehydrogenase FadE34"/>
    <property type="match status" value="1"/>
</dbReference>
<dbReference type="PANTHER" id="PTHR43292">
    <property type="entry name" value="ACYL-COA DEHYDROGENASE"/>
    <property type="match status" value="1"/>
</dbReference>
<dbReference type="Gene3D" id="1.20.140.10">
    <property type="entry name" value="Butyryl-CoA Dehydrogenase, subunit A, domain 3"/>
    <property type="match status" value="2"/>
</dbReference>
<evidence type="ECO:0000256" key="1">
    <source>
        <dbReference type="ARBA" id="ARBA00001974"/>
    </source>
</evidence>
<accession>A0A937RFE1</accession>
<feature type="domain" description="Acyl-CoA dehydrogenase/oxidase C-terminal" evidence="6">
    <location>
        <begin position="228"/>
        <end position="345"/>
    </location>
</feature>
<evidence type="ECO:0000256" key="4">
    <source>
        <dbReference type="ARBA" id="ARBA00022827"/>
    </source>
</evidence>
<dbReference type="Gene3D" id="2.40.110.10">
    <property type="entry name" value="Butyryl-CoA Dehydrogenase, subunit A, domain 2"/>
    <property type="match status" value="1"/>
</dbReference>
<dbReference type="EMBL" id="JAEACQ010000261">
    <property type="protein sequence ID" value="MBL7631191.1"/>
    <property type="molecule type" value="Genomic_DNA"/>
</dbReference>
<dbReference type="PANTHER" id="PTHR43292:SF4">
    <property type="entry name" value="ACYL-COA DEHYDROGENASE FADE34"/>
    <property type="match status" value="1"/>
</dbReference>
<dbReference type="GO" id="GO:0016627">
    <property type="term" value="F:oxidoreductase activity, acting on the CH-CH group of donors"/>
    <property type="evidence" value="ECO:0007669"/>
    <property type="project" value="InterPro"/>
</dbReference>
<dbReference type="InterPro" id="IPR013786">
    <property type="entry name" value="AcylCoA_DH/ox_N"/>
</dbReference>
<dbReference type="InterPro" id="IPR037069">
    <property type="entry name" value="AcylCoA_DH/ox_N_sf"/>
</dbReference>
<dbReference type="AlphaFoldDB" id="A0A937RFE1"/>
<evidence type="ECO:0000259" key="7">
    <source>
        <dbReference type="Pfam" id="PF02770"/>
    </source>
</evidence>
<dbReference type="Pfam" id="PF00441">
    <property type="entry name" value="Acyl-CoA_dh_1"/>
    <property type="match status" value="2"/>
</dbReference>
<dbReference type="SUPFAM" id="SSF47203">
    <property type="entry name" value="Acyl-CoA dehydrogenase C-terminal domain-like"/>
    <property type="match status" value="2"/>
</dbReference>
<dbReference type="InterPro" id="IPR036250">
    <property type="entry name" value="AcylCo_DH-like_C"/>
</dbReference>
<evidence type="ECO:0000256" key="3">
    <source>
        <dbReference type="ARBA" id="ARBA00022630"/>
    </source>
</evidence>
<organism evidence="9 10">
    <name type="scientific">Frankia nepalensis</name>
    <dbReference type="NCBI Taxonomy" id="1836974"/>
    <lineage>
        <taxon>Bacteria</taxon>
        <taxon>Bacillati</taxon>
        <taxon>Actinomycetota</taxon>
        <taxon>Actinomycetes</taxon>
        <taxon>Frankiales</taxon>
        <taxon>Frankiaceae</taxon>
        <taxon>Frankia</taxon>
    </lineage>
</organism>
<protein>
    <submittedName>
        <fullName evidence="9">Acyl-CoA dehydrogenase</fullName>
    </submittedName>
</protein>
<proteinExistence type="inferred from homology"/>
<name>A0A937RFE1_9ACTN</name>
<dbReference type="SUPFAM" id="SSF56645">
    <property type="entry name" value="Acyl-CoA dehydrogenase NM domain-like"/>
    <property type="match status" value="2"/>
</dbReference>
<dbReference type="InterPro" id="IPR052161">
    <property type="entry name" value="Mycobact_Acyl-CoA_DH"/>
</dbReference>
<dbReference type="InterPro" id="IPR006091">
    <property type="entry name" value="Acyl-CoA_Oxase/DH_mid-dom"/>
</dbReference>
<keyword evidence="5" id="KW-0560">Oxidoreductase</keyword>
<dbReference type="Gene3D" id="1.10.540.10">
    <property type="entry name" value="Acyl-CoA dehydrogenase/oxidase, N-terminal domain"/>
    <property type="match status" value="2"/>
</dbReference>
<keyword evidence="4" id="KW-0274">FAD</keyword>
<reference evidence="9" key="1">
    <citation type="submission" date="2020-12" db="EMBL/GenBank/DDBJ databases">
        <title>Genomic characterization of non-nitrogen-fixing Frankia strains.</title>
        <authorList>
            <person name="Carlos-Shanley C."/>
            <person name="Guerra T."/>
            <person name="Hahn D."/>
        </authorList>
    </citation>
    <scope>NUCLEOTIDE SEQUENCE</scope>
    <source>
        <strain evidence="9">CN6</strain>
    </source>
</reference>
<feature type="domain" description="Acyl-CoA oxidase/dehydrogenase middle" evidence="7">
    <location>
        <begin position="480"/>
        <end position="573"/>
    </location>
</feature>
<comment type="cofactor">
    <cofactor evidence="1">
        <name>FAD</name>
        <dbReference type="ChEBI" id="CHEBI:57692"/>
    </cofactor>
</comment>
<gene>
    <name evidence="9" type="ORF">I7412_29335</name>
</gene>
<dbReference type="GO" id="GO:0050660">
    <property type="term" value="F:flavin adenine dinucleotide binding"/>
    <property type="evidence" value="ECO:0007669"/>
    <property type="project" value="InterPro"/>
</dbReference>
<dbReference type="InterPro" id="IPR009075">
    <property type="entry name" value="AcylCo_DH/oxidase_C"/>
</dbReference>
<evidence type="ECO:0000313" key="10">
    <source>
        <dbReference type="Proteomes" id="UP000604475"/>
    </source>
</evidence>
<dbReference type="RefSeq" id="WP_203001891.1">
    <property type="nucleotide sequence ID" value="NZ_JADWYU010000086.1"/>
</dbReference>
<keyword evidence="10" id="KW-1185">Reference proteome</keyword>
<evidence type="ECO:0000313" key="9">
    <source>
        <dbReference type="EMBL" id="MBL7631191.1"/>
    </source>
</evidence>
<comment type="similarity">
    <text evidence="2">Belongs to the acyl-CoA dehydrogenase family.</text>
</comment>